<dbReference type="Pfam" id="PF13380">
    <property type="entry name" value="CoA_binding_2"/>
    <property type="match status" value="1"/>
</dbReference>
<dbReference type="Gene3D" id="3.40.50.720">
    <property type="entry name" value="NAD(P)-binding Rossmann-like Domain"/>
    <property type="match status" value="1"/>
</dbReference>
<dbReference type="PANTHER" id="PTHR33303">
    <property type="entry name" value="CYTOPLASMIC PROTEIN-RELATED"/>
    <property type="match status" value="1"/>
</dbReference>
<proteinExistence type="predicted"/>
<dbReference type="InterPro" id="IPR036291">
    <property type="entry name" value="NAD(P)-bd_dom_sf"/>
</dbReference>
<dbReference type="EMBL" id="MIJE01000032">
    <property type="protein sequence ID" value="OEF96248.1"/>
    <property type="molecule type" value="Genomic_DNA"/>
</dbReference>
<dbReference type="OrthoDB" id="9804695at2"/>
<dbReference type="STRING" id="766136.BHF68_08785"/>
<sequence length="137" mass="15521">MNEELAMKRVFEDAKTVAVVGLSVSEDRPSYMVAKYLQNRGFTIIPVNPKATEILGEKCYGSLAEIDIPIDIVTIFRRSDYVLPIVEEAIEKGVKAIWMQFGVVNEQAYQTAKNAGVEVFMDKCIKIDYHRTTTQIR</sequence>
<keyword evidence="3" id="KW-1185">Reference proteome</keyword>
<comment type="caution">
    <text evidence="2">The sequence shown here is derived from an EMBL/GenBank/DDBJ whole genome shotgun (WGS) entry which is preliminary data.</text>
</comment>
<protein>
    <recommendedName>
        <fullName evidence="1">CoA-binding domain-containing protein</fullName>
    </recommendedName>
</protein>
<reference evidence="2 3" key="1">
    <citation type="submission" date="2016-09" db="EMBL/GenBank/DDBJ databases">
        <title>Draft genome sequence for the type strain of Desulfuribacillus alkaliarsenatis AHT28, an obligately anaerobic, sulfidogenic bacterium isolated from Russian soda lake sediments.</title>
        <authorList>
            <person name="Abin C.A."/>
            <person name="Hollibaugh J.T."/>
        </authorList>
    </citation>
    <scope>NUCLEOTIDE SEQUENCE [LARGE SCALE GENOMIC DNA]</scope>
    <source>
        <strain evidence="2 3">AHT28</strain>
    </source>
</reference>
<dbReference type="SMART" id="SM00881">
    <property type="entry name" value="CoA_binding"/>
    <property type="match status" value="1"/>
</dbReference>
<name>A0A1E5G1C7_9FIRM</name>
<dbReference type="PANTHER" id="PTHR33303:SF2">
    <property type="entry name" value="COA-BINDING DOMAIN-CONTAINING PROTEIN"/>
    <property type="match status" value="1"/>
</dbReference>
<gene>
    <name evidence="2" type="ORF">BHF68_08785</name>
</gene>
<evidence type="ECO:0000313" key="2">
    <source>
        <dbReference type="EMBL" id="OEF96248.1"/>
    </source>
</evidence>
<dbReference type="RefSeq" id="WP_069643754.1">
    <property type="nucleotide sequence ID" value="NZ_MIJE01000032.1"/>
</dbReference>
<feature type="domain" description="CoA-binding" evidence="1">
    <location>
        <begin position="11"/>
        <end position="103"/>
    </location>
</feature>
<dbReference type="InterPro" id="IPR003781">
    <property type="entry name" value="CoA-bd"/>
</dbReference>
<dbReference type="SUPFAM" id="SSF51735">
    <property type="entry name" value="NAD(P)-binding Rossmann-fold domains"/>
    <property type="match status" value="1"/>
</dbReference>
<organism evidence="2 3">
    <name type="scientific">Desulfuribacillus alkaliarsenatis</name>
    <dbReference type="NCBI Taxonomy" id="766136"/>
    <lineage>
        <taxon>Bacteria</taxon>
        <taxon>Bacillati</taxon>
        <taxon>Bacillota</taxon>
        <taxon>Desulfuribacillia</taxon>
        <taxon>Desulfuribacillales</taxon>
        <taxon>Desulfuribacillaceae</taxon>
        <taxon>Desulfuribacillus</taxon>
    </lineage>
</organism>
<accession>A0A1E5G1C7</accession>
<evidence type="ECO:0000313" key="3">
    <source>
        <dbReference type="Proteomes" id="UP000094296"/>
    </source>
</evidence>
<dbReference type="Proteomes" id="UP000094296">
    <property type="component" value="Unassembled WGS sequence"/>
</dbReference>
<evidence type="ECO:0000259" key="1">
    <source>
        <dbReference type="SMART" id="SM00881"/>
    </source>
</evidence>
<dbReference type="AlphaFoldDB" id="A0A1E5G1C7"/>